<accession>A0A2M4DR36</accession>
<evidence type="ECO:0000313" key="1">
    <source>
        <dbReference type="EMBL" id="MBW80025.1"/>
    </source>
</evidence>
<protein>
    <submittedName>
        <fullName evidence="1">Putative secreted protein</fullName>
    </submittedName>
</protein>
<sequence length="90" mass="10250">MVWRARVRVQLLMSTHPSAVVASFNLDSLQSPSLFYVPCHPTNHQPQTGTQRHPFSRGVDELRLLPLLWLLPSDGWLHAPRTPLQVCSQK</sequence>
<proteinExistence type="predicted"/>
<name>A0A2M4DR36_ANODA</name>
<reference evidence="1" key="1">
    <citation type="submission" date="2018-01" db="EMBL/GenBank/DDBJ databases">
        <title>An insight into the sialome of Amazonian anophelines.</title>
        <authorList>
            <person name="Ribeiro J.M."/>
            <person name="Scarpassa V."/>
            <person name="Calvo E."/>
        </authorList>
    </citation>
    <scope>NUCLEOTIDE SEQUENCE</scope>
</reference>
<dbReference type="AlphaFoldDB" id="A0A2M4DR36"/>
<dbReference type="EMBL" id="GGFL01015847">
    <property type="protein sequence ID" value="MBW80025.1"/>
    <property type="molecule type" value="Transcribed_RNA"/>
</dbReference>
<organism evidence="1">
    <name type="scientific">Anopheles darlingi</name>
    <name type="common">Mosquito</name>
    <dbReference type="NCBI Taxonomy" id="43151"/>
    <lineage>
        <taxon>Eukaryota</taxon>
        <taxon>Metazoa</taxon>
        <taxon>Ecdysozoa</taxon>
        <taxon>Arthropoda</taxon>
        <taxon>Hexapoda</taxon>
        <taxon>Insecta</taxon>
        <taxon>Pterygota</taxon>
        <taxon>Neoptera</taxon>
        <taxon>Endopterygota</taxon>
        <taxon>Diptera</taxon>
        <taxon>Nematocera</taxon>
        <taxon>Culicoidea</taxon>
        <taxon>Culicidae</taxon>
        <taxon>Anophelinae</taxon>
        <taxon>Anopheles</taxon>
    </lineage>
</organism>